<dbReference type="CDD" id="cd18773">
    <property type="entry name" value="PDC1_HK_sensor"/>
    <property type="match status" value="1"/>
</dbReference>
<gene>
    <name evidence="2" type="ORF">BU251_01740</name>
</gene>
<evidence type="ECO:0000259" key="1">
    <source>
        <dbReference type="Pfam" id="PF22309"/>
    </source>
</evidence>
<dbReference type="OrthoDB" id="9769871at2"/>
<reference evidence="2 3" key="1">
    <citation type="submission" date="2017-01" db="EMBL/GenBank/DDBJ databases">
        <title>First insights into the biology of 'candidatus Vampirococcus archaeovorus'.</title>
        <authorList>
            <person name="Kizina J."/>
            <person name="Jordan S."/>
            <person name="Stueber K."/>
            <person name="Reinhardt R."/>
            <person name="Harder J."/>
        </authorList>
    </citation>
    <scope>NUCLEOTIDE SEQUENCE [LARGE SCALE GENOMIC DNA]</scope>
    <source>
        <strain evidence="2 3">LiM</strain>
    </source>
</reference>
<dbReference type="Proteomes" id="UP000287243">
    <property type="component" value="Chromosome"/>
</dbReference>
<dbReference type="AlphaFoldDB" id="A0A410P2V9"/>
<sequence>MRRGMMLVVGLVMLMTVNAFCMNIDVMMPVLEKAKGGIKTMFSSINKDLSDAARKLSRVDFEGEEARRILNGLSGGRDYVVDCAIIDTAGKMVVVEPQEYRKYEGEDVSRQVHIAELLKTKRPILSGVFLSVEGIEVVDFIYPVFSDKGEFLGGVSMLVRQQALTGDIIAPLVRDVPCKAWVMQKDGLIIYDPDPNQIGRDIFTDDFFRPFEDLISFSETVSRATDGAGSYDFYAKGLEDKTVVKKYAAWDTVSLYGTQWRIVVMEVDRPAIVIKDPDRSKK</sequence>
<evidence type="ECO:0000313" key="3">
    <source>
        <dbReference type="Proteomes" id="UP000287243"/>
    </source>
</evidence>
<organism evidence="2 3">
    <name type="scientific">Velamenicoccus archaeovorus</name>
    <dbReference type="NCBI Taxonomy" id="1930593"/>
    <lineage>
        <taxon>Bacteria</taxon>
        <taxon>Pseudomonadati</taxon>
        <taxon>Candidatus Omnitrophota</taxon>
        <taxon>Candidatus Velamenicoccus</taxon>
    </lineage>
</organism>
<dbReference type="RefSeq" id="WP_128699176.1">
    <property type="nucleotide sequence ID" value="NZ_CP019384.1"/>
</dbReference>
<evidence type="ECO:0000313" key="2">
    <source>
        <dbReference type="EMBL" id="QAT16537.1"/>
    </source>
</evidence>
<feature type="domain" description="Dret-0059-like sensor" evidence="1">
    <location>
        <begin position="41"/>
        <end position="159"/>
    </location>
</feature>
<accession>A0A410P2V9</accession>
<proteinExistence type="predicted"/>
<keyword evidence="3" id="KW-1185">Reference proteome</keyword>
<dbReference type="InterPro" id="IPR054513">
    <property type="entry name" value="Dret_0059-like_sensor"/>
</dbReference>
<dbReference type="KEGG" id="vai:BU251_01740"/>
<dbReference type="Pfam" id="PF22309">
    <property type="entry name" value="HK-GC-Chemotax_sensor"/>
    <property type="match status" value="1"/>
</dbReference>
<dbReference type="Gene3D" id="3.30.450.20">
    <property type="entry name" value="PAS domain"/>
    <property type="match status" value="1"/>
</dbReference>
<protein>
    <recommendedName>
        <fullName evidence="1">Dret-0059-like sensor domain-containing protein</fullName>
    </recommendedName>
</protein>
<dbReference type="EMBL" id="CP019384">
    <property type="protein sequence ID" value="QAT16537.1"/>
    <property type="molecule type" value="Genomic_DNA"/>
</dbReference>
<name>A0A410P2V9_VELA1</name>